<organism evidence="1 2">
    <name type="scientific">Bacillus phage Izhevsk</name>
    <dbReference type="NCBI Taxonomy" id="2724322"/>
    <lineage>
        <taxon>Viruses</taxon>
        <taxon>Duplodnaviria</taxon>
        <taxon>Heunggongvirae</taxon>
        <taxon>Uroviricota</taxon>
        <taxon>Caudoviricetes</taxon>
        <taxon>Joanripponvirinae</taxon>
        <taxon>Tsamsavirus</taxon>
        <taxon>Tsamsavirus izhevsk</taxon>
    </lineage>
</organism>
<keyword evidence="2" id="KW-1185">Reference proteome</keyword>
<evidence type="ECO:0000313" key="2">
    <source>
        <dbReference type="Proteomes" id="UP000503405"/>
    </source>
</evidence>
<proteinExistence type="predicted"/>
<dbReference type="EMBL" id="MT254578">
    <property type="protein sequence ID" value="QIW89701.1"/>
    <property type="molecule type" value="Genomic_DNA"/>
</dbReference>
<accession>A0A6H0X5V6</accession>
<reference evidence="1 2" key="1">
    <citation type="submission" date="2020-03" db="EMBL/GenBank/DDBJ databases">
        <authorList>
            <person name="Skorynina A."/>
            <person name="Kazantseva O."/>
            <person name="Baycher S."/>
            <person name="Piligrimova E."/>
            <person name="Kuliabin V."/>
            <person name="Shadrin A."/>
        </authorList>
    </citation>
    <scope>NUCLEOTIDE SEQUENCE [LARGE SCALE GENOMIC DNA]</scope>
</reference>
<sequence>MAKMTVREALDYVVKAHGRPYTEELKDKILNFLDKLPHSPDDYGYVTGGTLRTVRDYDYGWYASVIVYEYKGSIHVELIKGDNLDPNPSRVKSNTEALQVMQELSEIKWASDIDKFWNMSDDHKYWRKMSEMNDRAMEQTSKLKRKLA</sequence>
<name>A0A6H0X5V6_9CAUD</name>
<evidence type="ECO:0000313" key="1">
    <source>
        <dbReference type="EMBL" id="QIW89701.1"/>
    </source>
</evidence>
<dbReference type="Proteomes" id="UP000503405">
    <property type="component" value="Segment"/>
</dbReference>
<protein>
    <submittedName>
        <fullName evidence="1">Uncharacterized protein</fullName>
    </submittedName>
</protein>
<gene>
    <name evidence="1" type="ORF">Izhevsk_19</name>
</gene>